<dbReference type="AlphaFoldDB" id="A0A225UPE3"/>
<comment type="caution">
    <text evidence="4">The sequence shown here is derived from an EMBL/GenBank/DDBJ whole genome shotgun (WGS) entry which is preliminary data.</text>
</comment>
<dbReference type="EMBL" id="NBNE01013683">
    <property type="protein sequence ID" value="OWY94895.1"/>
    <property type="molecule type" value="Genomic_DNA"/>
</dbReference>
<reference evidence="5" key="1">
    <citation type="submission" date="2017-03" db="EMBL/GenBank/DDBJ databases">
        <title>Phytopthora megakarya and P. palmivora, two closely related causual agents of cacao black pod achieved similar genome size and gene model numbers by different mechanisms.</title>
        <authorList>
            <person name="Ali S."/>
            <person name="Shao J."/>
            <person name="Larry D.J."/>
            <person name="Kronmiller B."/>
            <person name="Shen D."/>
            <person name="Strem M.D."/>
            <person name="Melnick R.L."/>
            <person name="Guiltinan M.J."/>
            <person name="Tyler B.M."/>
            <person name="Meinhardt L.W."/>
            <person name="Bailey B.A."/>
        </authorList>
    </citation>
    <scope>NUCLEOTIDE SEQUENCE [LARGE SCALE GENOMIC DNA]</scope>
    <source>
        <strain evidence="5">zdho120</strain>
    </source>
</reference>
<evidence type="ECO:0000313" key="4">
    <source>
        <dbReference type="EMBL" id="OWY94895.1"/>
    </source>
</evidence>
<gene>
    <name evidence="4" type="ORF">PHMEG_00035249</name>
</gene>
<dbReference type="Proteomes" id="UP000198211">
    <property type="component" value="Unassembled WGS sequence"/>
</dbReference>
<sequence length="290" mass="32937">MRVYIKDKPHKWGTKLFMLCCSQTAYCIGFEVYCGKKERAGQASSTDYRSGPAAVVRNLQQVFGPTAPPSGDMRLVVMDRFYSSVSLSMQLLTMDFYSIGTVRTDRQGLSTKLIPKTEGVDVHDQLRLQRYSLQLCIKYKKYYKGLLLGLVDLAIINAYIVFKAARAASSLSKRSHVKFLKQLQIELSTPSKAPNPIVGRRATHNPLPNDEWRPGNNNQNSKRRIRACKVCSLLKDSSKSRSVDSSTYGSTCKLQNASKKSLVWRVFLFEKKHNTFKGELRSCFDIWHKC</sequence>
<feature type="region of interest" description="Disordered" evidence="1">
    <location>
        <begin position="194"/>
        <end position="220"/>
    </location>
</feature>
<protein>
    <recommendedName>
        <fullName evidence="3">PiggyBac transposable element-derived protein domain-containing protein</fullName>
    </recommendedName>
</protein>
<dbReference type="PANTHER" id="PTHR46599:SF3">
    <property type="entry name" value="PIGGYBAC TRANSPOSABLE ELEMENT-DERIVED PROTEIN 4"/>
    <property type="match status" value="1"/>
</dbReference>
<evidence type="ECO:0000256" key="2">
    <source>
        <dbReference type="SAM" id="Phobius"/>
    </source>
</evidence>
<proteinExistence type="predicted"/>
<accession>A0A225UPE3</accession>
<dbReference type="STRING" id="4795.A0A225UPE3"/>
<keyword evidence="2" id="KW-0812">Transmembrane</keyword>
<dbReference type="OrthoDB" id="125650at2759"/>
<evidence type="ECO:0000313" key="5">
    <source>
        <dbReference type="Proteomes" id="UP000198211"/>
    </source>
</evidence>
<keyword evidence="5" id="KW-1185">Reference proteome</keyword>
<evidence type="ECO:0000259" key="3">
    <source>
        <dbReference type="Pfam" id="PF13843"/>
    </source>
</evidence>
<dbReference type="Pfam" id="PF13843">
    <property type="entry name" value="DDE_Tnp_1_7"/>
    <property type="match status" value="1"/>
</dbReference>
<feature type="domain" description="PiggyBac transposable element-derived protein" evidence="3">
    <location>
        <begin position="2"/>
        <end position="113"/>
    </location>
</feature>
<keyword evidence="2" id="KW-1133">Transmembrane helix</keyword>
<feature type="transmembrane region" description="Helical" evidence="2">
    <location>
        <begin position="142"/>
        <end position="162"/>
    </location>
</feature>
<name>A0A225UPE3_9STRA</name>
<dbReference type="InterPro" id="IPR029526">
    <property type="entry name" value="PGBD"/>
</dbReference>
<evidence type="ECO:0000256" key="1">
    <source>
        <dbReference type="SAM" id="MobiDB-lite"/>
    </source>
</evidence>
<dbReference type="PANTHER" id="PTHR46599">
    <property type="entry name" value="PIGGYBAC TRANSPOSABLE ELEMENT-DERIVED PROTEIN 4"/>
    <property type="match status" value="1"/>
</dbReference>
<organism evidence="4 5">
    <name type="scientific">Phytophthora megakarya</name>
    <dbReference type="NCBI Taxonomy" id="4795"/>
    <lineage>
        <taxon>Eukaryota</taxon>
        <taxon>Sar</taxon>
        <taxon>Stramenopiles</taxon>
        <taxon>Oomycota</taxon>
        <taxon>Peronosporomycetes</taxon>
        <taxon>Peronosporales</taxon>
        <taxon>Peronosporaceae</taxon>
        <taxon>Phytophthora</taxon>
    </lineage>
</organism>
<keyword evidence="2" id="KW-0472">Membrane</keyword>